<reference evidence="1 2" key="1">
    <citation type="journal article" date="2008" name="Biol. Direct">
        <title>Complete genome sequence of the extremely acidophilic methanotroph isolate V4, Methylacidiphilum infernorum, a representative of the bacterial phylum Verrucomicrobia.</title>
        <authorList>
            <person name="Hou S."/>
            <person name="Makarova K.S."/>
            <person name="Saw J.H."/>
            <person name="Senin P."/>
            <person name="Ly B.V."/>
            <person name="Zhou Z."/>
            <person name="Ren Y."/>
            <person name="Wang J."/>
            <person name="Galperin M.Y."/>
            <person name="Omelchenko M.V."/>
            <person name="Wolf Y.I."/>
            <person name="Yutin N."/>
            <person name="Koonin E.V."/>
            <person name="Stott M.B."/>
            <person name="Mountain B.W."/>
            <person name="Crowe M.A."/>
            <person name="Smirnova A.V."/>
            <person name="Dunfield P.F."/>
            <person name="Feng L."/>
            <person name="Wang L."/>
            <person name="Alam M."/>
        </authorList>
    </citation>
    <scope>NUCLEOTIDE SEQUENCE [LARGE SCALE GENOMIC DNA]</scope>
    <source>
        <strain evidence="2">Isolate V4</strain>
    </source>
</reference>
<name>B3DZ56_METI4</name>
<dbReference type="STRING" id="481448.Minf_2094"/>
<gene>
    <name evidence="1" type="ordered locus">Minf_2094</name>
</gene>
<dbReference type="Proteomes" id="UP000009149">
    <property type="component" value="Chromosome"/>
</dbReference>
<dbReference type="EMBL" id="CP000975">
    <property type="protein sequence ID" value="ACD84148.1"/>
    <property type="molecule type" value="Genomic_DNA"/>
</dbReference>
<proteinExistence type="predicted"/>
<evidence type="ECO:0000313" key="1">
    <source>
        <dbReference type="EMBL" id="ACD84148.1"/>
    </source>
</evidence>
<accession>B3DZ56</accession>
<dbReference type="HOGENOM" id="CLU_3137587_0_0_0"/>
<dbReference type="KEGG" id="min:Minf_2094"/>
<evidence type="ECO:0000313" key="2">
    <source>
        <dbReference type="Proteomes" id="UP000009149"/>
    </source>
</evidence>
<sequence length="49" mass="5642">MPILGMGKSFLAFFLKHFSCHRIGERKLGEGLKKGSWILKRNQRKEGPL</sequence>
<protein>
    <submittedName>
        <fullName evidence="1">Uncharacterized protein</fullName>
    </submittedName>
</protein>
<organism evidence="1 2">
    <name type="scientific">Methylacidiphilum infernorum (isolate V4)</name>
    <name type="common">Methylokorus infernorum (strain V4)</name>
    <dbReference type="NCBI Taxonomy" id="481448"/>
    <lineage>
        <taxon>Bacteria</taxon>
        <taxon>Pseudomonadati</taxon>
        <taxon>Verrucomicrobiota</taxon>
        <taxon>Methylacidiphilae</taxon>
        <taxon>Methylacidiphilales</taxon>
        <taxon>Methylacidiphilaceae</taxon>
        <taxon>Methylacidiphilum (ex Ratnadevi et al. 2023)</taxon>
    </lineage>
</organism>
<dbReference type="AlphaFoldDB" id="B3DZ56"/>